<organism evidence="1 2">
    <name type="scientific">Handroanthus impetiginosus</name>
    <dbReference type="NCBI Taxonomy" id="429701"/>
    <lineage>
        <taxon>Eukaryota</taxon>
        <taxon>Viridiplantae</taxon>
        <taxon>Streptophyta</taxon>
        <taxon>Embryophyta</taxon>
        <taxon>Tracheophyta</taxon>
        <taxon>Spermatophyta</taxon>
        <taxon>Magnoliopsida</taxon>
        <taxon>eudicotyledons</taxon>
        <taxon>Gunneridae</taxon>
        <taxon>Pentapetalae</taxon>
        <taxon>asterids</taxon>
        <taxon>lamiids</taxon>
        <taxon>Lamiales</taxon>
        <taxon>Bignoniaceae</taxon>
        <taxon>Crescentiina</taxon>
        <taxon>Tabebuia alliance</taxon>
        <taxon>Handroanthus</taxon>
    </lineage>
</organism>
<gene>
    <name evidence="1" type="ORF">CDL12_05677</name>
</gene>
<dbReference type="PANTHER" id="PTHR11697">
    <property type="entry name" value="GENERAL TRANSCRIPTION FACTOR 2-RELATED ZINC FINGER PROTEIN"/>
    <property type="match status" value="1"/>
</dbReference>
<reference evidence="2" key="1">
    <citation type="journal article" date="2018" name="Gigascience">
        <title>Genome assembly of the Pink Ipe (Handroanthus impetiginosus, Bignoniaceae), a highly valued, ecologically keystone Neotropical timber forest tree.</title>
        <authorList>
            <person name="Silva-Junior O.B."/>
            <person name="Grattapaglia D."/>
            <person name="Novaes E."/>
            <person name="Collevatti R.G."/>
        </authorList>
    </citation>
    <scope>NUCLEOTIDE SEQUENCE [LARGE SCALE GENOMIC DNA]</scope>
    <source>
        <strain evidence="2">cv. UFG-1</strain>
    </source>
</reference>
<sequence>MEKYFKRKSKVLEESSVIEKSSQEYSKCNREVINFENLPPDPGLRKKIINYHPNDREEILRCLLDMFSPMIDLFEFIMEDGVIAEHRAKASSPLDAILSFDFVFKLHLIWKVLGIINELSQALQRKDQDIVNAMKLVKISKEQL</sequence>
<dbReference type="Proteomes" id="UP000231279">
    <property type="component" value="Unassembled WGS sequence"/>
</dbReference>
<dbReference type="STRING" id="429701.A0A2G9HVS5"/>
<dbReference type="OrthoDB" id="6621980at2759"/>
<protein>
    <submittedName>
        <fullName evidence="1">Uncharacterized protein</fullName>
    </submittedName>
</protein>
<keyword evidence="2" id="KW-1185">Reference proteome</keyword>
<evidence type="ECO:0000313" key="1">
    <source>
        <dbReference type="EMBL" id="PIN21621.1"/>
    </source>
</evidence>
<accession>A0A2G9HVS5</accession>
<dbReference type="EMBL" id="NKXS01000914">
    <property type="protein sequence ID" value="PIN21621.1"/>
    <property type="molecule type" value="Genomic_DNA"/>
</dbReference>
<dbReference type="InterPro" id="IPR055298">
    <property type="entry name" value="AtLOH3-like"/>
</dbReference>
<name>A0A2G9HVS5_9LAMI</name>
<dbReference type="PANTHER" id="PTHR11697:SF230">
    <property type="entry name" value="ZINC FINGER, MYM DOMAIN CONTAINING 1"/>
    <property type="match status" value="1"/>
</dbReference>
<dbReference type="AlphaFoldDB" id="A0A2G9HVS5"/>
<proteinExistence type="predicted"/>
<comment type="caution">
    <text evidence="1">The sequence shown here is derived from an EMBL/GenBank/DDBJ whole genome shotgun (WGS) entry which is preliminary data.</text>
</comment>
<evidence type="ECO:0000313" key="2">
    <source>
        <dbReference type="Proteomes" id="UP000231279"/>
    </source>
</evidence>